<sequence length="102" mass="11805">MPFFLTPFEPAHIDGHKRRQEIQCGKLGTYSWPPCPELPFLCSGPSPRSRRTHCRRDQLDGLLALAPVPFRTLNTERNRVLCAAPPRRSLQRQHHLRRAIMP</sequence>
<reference evidence="1" key="1">
    <citation type="journal article" date="2003" name="Science">
        <title>Human chromosome 7: DNA sequence and biology.</title>
        <authorList>
            <person name="Scherer S.W."/>
            <person name="Cheung J."/>
            <person name="MacDonald J.R."/>
            <person name="Osborne L.R."/>
            <person name="Nakabayashi K."/>
            <person name="Herbrick J.A."/>
            <person name="Carson A.R."/>
            <person name="Parker-Katiraee L."/>
            <person name="Skaug J."/>
            <person name="Khaja R."/>
            <person name="Zhang J."/>
            <person name="Hudek A.K."/>
            <person name="Li M."/>
            <person name="Haddad M."/>
            <person name="Duggan G.E."/>
            <person name="Fernandez B.A."/>
            <person name="Kanematsu E."/>
            <person name="Gentles S."/>
            <person name="Christopoulos C.C."/>
            <person name="Choufani S."/>
            <person name="Kwasnicka D."/>
            <person name="Zheng X.H."/>
            <person name="Lai Z."/>
            <person name="Nusskern D."/>
            <person name="Zhang Q."/>
            <person name="Gu Z."/>
            <person name="Lu F."/>
            <person name="Zeesman S."/>
            <person name="Nowaczyk M.J."/>
            <person name="Teshima I."/>
            <person name="Chitayat D."/>
            <person name="Shuman C."/>
            <person name="Weksberg R."/>
            <person name="Zackai E.H."/>
            <person name="Grebe T.A."/>
            <person name="Cox S.R."/>
            <person name="Kirkpatrick S.J."/>
            <person name="Rahman N."/>
            <person name="Friedman J.M."/>
            <person name="Heng H.H."/>
            <person name="Pelicci P.G."/>
            <person name="Lo-Coco F."/>
            <person name="Belloni E."/>
            <person name="Shaffer L.G."/>
            <person name="Pober B."/>
            <person name="Morton C.C."/>
            <person name="Gusella J.F."/>
            <person name="Bruns G.A."/>
            <person name="Korf B.R."/>
            <person name="Quade B.J."/>
            <person name="Ligon A.H."/>
            <person name="Ferguson H."/>
            <person name="Higgins A.W."/>
            <person name="Leach N.T."/>
            <person name="Herrick S.R."/>
            <person name="Lemyre E."/>
            <person name="Farra C.G."/>
            <person name="Kim H.G."/>
            <person name="Summers A.M."/>
            <person name="Gripp K.W."/>
            <person name="Roberts W."/>
            <person name="Szatmari P."/>
            <person name="Winsor E.J."/>
            <person name="Grzeschik K.H."/>
            <person name="Teebi A."/>
            <person name="Minassian B.A."/>
            <person name="Kere J."/>
            <person name="Armengol L."/>
            <person name="Pujana M.A."/>
            <person name="Estivill X."/>
            <person name="Wilson M.D."/>
            <person name="Koop B.F."/>
            <person name="Tosi S."/>
            <person name="Moore G.E."/>
            <person name="Boright A.P."/>
            <person name="Zlotorynski E."/>
            <person name="Kerem B."/>
            <person name="Kroisel P.M."/>
            <person name="Petek E."/>
            <person name="Oscier D.G."/>
            <person name="Mould S.J."/>
            <person name="Dohner H."/>
            <person name="Dohner K."/>
            <person name="Rommens J.M."/>
            <person name="Vincent J.B."/>
            <person name="Venter J.C."/>
            <person name="Li P.W."/>
            <person name="Mural R.J."/>
            <person name="Adams M.D."/>
            <person name="Tsui L.C."/>
        </authorList>
    </citation>
    <scope>NUCLEOTIDE SEQUENCE [LARGE SCALE GENOMIC DNA]</scope>
</reference>
<dbReference type="EMBL" id="CH236953">
    <property type="protein sequence ID" value="EAL23960.1"/>
    <property type="molecule type" value="Genomic_DNA"/>
</dbReference>
<dbReference type="AlphaFoldDB" id="A4D203"/>
<protein>
    <submittedName>
        <fullName evidence="1">Hypothetical LOC285919</fullName>
    </submittedName>
</protein>
<name>A4D203_HUMAN</name>
<proteinExistence type="predicted"/>
<evidence type="ECO:0000313" key="1">
    <source>
        <dbReference type="EMBL" id="EAL23960.1"/>
    </source>
</evidence>
<reference evidence="1" key="2">
    <citation type="submission" date="2004-06" db="EMBL/GenBank/DDBJ databases">
        <authorList>
            <person name="Scherer S.W."/>
            <person name="Cheung J."/>
            <person name="MacDonald J.R."/>
            <person name="Osborne L.R."/>
            <person name="Nakabayashi K."/>
            <person name="Herbrick J.-A."/>
            <person name="Carson A.R."/>
            <person name="Parker-Katiraee L."/>
            <person name="Skaug J."/>
            <person name="Khaja R."/>
            <person name="Zhang J."/>
            <person name="Hudek A.K."/>
            <person name="Li M."/>
            <person name="Haddad M."/>
            <person name="Duggan G.E."/>
            <person name="Fernandez B.A."/>
            <person name="Kanematsu E."/>
            <person name="Gentles S."/>
            <person name="Christopoulos C.C."/>
            <person name="Choufani S."/>
            <person name="Kwasnicka D."/>
            <person name="Zheng X.H."/>
            <person name="Nusskern D."/>
            <person name="Zhang Q."/>
            <person name="Gu Z."/>
            <person name="Lu F."/>
            <person name="Zeesman S."/>
            <person name="Teshima I."/>
            <person name="Chitayat D."/>
            <person name="Shuman C."/>
            <person name="Weksberg R."/>
            <person name="Zackai E.H."/>
            <person name="Grebe T.A."/>
            <person name="Cox S.R."/>
            <person name="Kirkpatrick S.J."/>
            <person name="Rahman N."/>
            <person name="Friedman J.M."/>
            <person name="Heng H.H.Q."/>
            <person name="Pelicci P."/>
            <person name="Lococo F."/>
            <person name="Belloni E."/>
            <person name="Shaffer L.G."/>
            <person name="Morton C.C."/>
            <person name="Pober B."/>
            <person name="Gusella J."/>
            <person name="Bruns G."/>
            <person name="Korf B.R."/>
            <person name="Quade B.J."/>
            <person name="Ligon A.H."/>
            <person name="Ferguson H."/>
            <person name="Higgins A.W."/>
            <person name="Leach N.T."/>
            <person name="Herrick S.R."/>
            <person name="Lemyre E."/>
            <person name="Farra C.G."/>
            <person name="Kim H.-G."/>
            <person name="Summers A.M."/>
            <person name="Gripp K.W."/>
            <person name="Roberts W."/>
            <person name="Szatmari P."/>
            <person name="Winsor E.J.T."/>
            <person name="Grzeschik K.-H."/>
            <person name="Teebi A."/>
            <person name="Minassian B.A."/>
            <person name="Kere J."/>
            <person name="Armengol L."/>
            <person name="Pujana M.Angel."/>
            <person name="Estivill X."/>
            <person name="Wilson M.D."/>
            <person name="Koop B.F."/>
            <person name="Tosi S."/>
            <person name="Moore G.E."/>
            <person name="Boright A.P."/>
            <person name="Zlotorynski E."/>
            <person name="Kerem B."/>
            <person name="Kroisel P.M."/>
            <person name="Petek E."/>
            <person name="Oscier D.G."/>
            <person name="Mould S.J."/>
            <person name="Doehner H."/>
            <person name="Doehner K."/>
            <person name="Rommens J.M."/>
            <person name="Vincent J.B."/>
            <person name="Venter J.C."/>
            <person name="Li P.W."/>
            <person name="Mural R.J."/>
            <person name="Adams M.D."/>
            <person name="Tsui L.-C."/>
        </authorList>
    </citation>
    <scope>NUCLEOTIDE SEQUENCE</scope>
</reference>
<organism evidence="1">
    <name type="scientific">Homo sapiens</name>
    <name type="common">Human</name>
    <dbReference type="NCBI Taxonomy" id="9606"/>
    <lineage>
        <taxon>Eukaryota</taxon>
        <taxon>Metazoa</taxon>
        <taxon>Chordata</taxon>
        <taxon>Craniata</taxon>
        <taxon>Vertebrata</taxon>
        <taxon>Euteleostomi</taxon>
        <taxon>Mammalia</taxon>
        <taxon>Eutheria</taxon>
        <taxon>Euarchontoglires</taxon>
        <taxon>Primates</taxon>
        <taxon>Haplorrhini</taxon>
        <taxon>Catarrhini</taxon>
        <taxon>Hominidae</taxon>
        <taxon>Homo</taxon>
    </lineage>
</organism>
<accession>A4D203</accession>
<gene>
    <name evidence="1" type="primary">LOC285919</name>
    <name evidence="1" type="ORF">tcag7.545</name>
</gene>